<keyword evidence="1" id="KW-0812">Transmembrane</keyword>
<feature type="transmembrane region" description="Helical" evidence="1">
    <location>
        <begin position="227"/>
        <end position="247"/>
    </location>
</feature>
<sequence length="346" mass="39971">MNLHRDIRDLQSQANRIEHNQRKAQEFRNEQQRAARAARDQARADQRNAVAGGLAFAGSALFTTWLLDRRDRKAHAEELRRQEQDRQYQHWLASTPEGQAYWQWRHQALALEESFEERDLRWQHAWSEAVPYAASLVQPAERQRFERNRKQLMGSGLRVWAMIAFALAAVNVLFTLFQALATKALDARYNEKVALWQDCVREMEAGNPLYYESLCNEIDPGSGWQNVIGASVWVLLFLAVGVLLLMIRRARMRAAKNDQAVLHEVQSRTAHFGYDPLALPTGWVPFRWWADPAFGQHRHDVQHLAWNGSSLRPQPDQLIPLVLPAVINTDQRLPQNINALLTEYSQ</sequence>
<feature type="transmembrane region" description="Helical" evidence="1">
    <location>
        <begin position="159"/>
        <end position="181"/>
    </location>
</feature>
<dbReference type="Proteomes" id="UP000291832">
    <property type="component" value="Unassembled WGS sequence"/>
</dbReference>
<keyword evidence="1" id="KW-0472">Membrane</keyword>
<organism evidence="2 3">
    <name type="scientific">Leucobacter luti</name>
    <dbReference type="NCBI Taxonomy" id="340320"/>
    <lineage>
        <taxon>Bacteria</taxon>
        <taxon>Bacillati</taxon>
        <taxon>Actinomycetota</taxon>
        <taxon>Actinomycetes</taxon>
        <taxon>Micrococcales</taxon>
        <taxon>Microbacteriaceae</taxon>
        <taxon>Leucobacter</taxon>
    </lineage>
</organism>
<comment type="caution">
    <text evidence="2">The sequence shown here is derived from an EMBL/GenBank/DDBJ whole genome shotgun (WGS) entry which is preliminary data.</text>
</comment>
<dbReference type="AlphaFoldDB" id="A0A4Q7U0V4"/>
<protein>
    <submittedName>
        <fullName evidence="2">Uncharacterized protein</fullName>
    </submittedName>
</protein>
<name>A0A4Q7U0V4_9MICO</name>
<dbReference type="RefSeq" id="WP_130453972.1">
    <property type="nucleotide sequence ID" value="NZ_QYAG01000001.1"/>
</dbReference>
<proteinExistence type="predicted"/>
<keyword evidence="1" id="KW-1133">Transmembrane helix</keyword>
<dbReference type="EMBL" id="SHKI01000004">
    <property type="protein sequence ID" value="RZT66380.1"/>
    <property type="molecule type" value="Genomic_DNA"/>
</dbReference>
<evidence type="ECO:0000313" key="2">
    <source>
        <dbReference type="EMBL" id="RZT66380.1"/>
    </source>
</evidence>
<reference evidence="2 3" key="1">
    <citation type="journal article" date="2015" name="Stand. Genomic Sci.">
        <title>Genomic Encyclopedia of Bacterial and Archaeal Type Strains, Phase III: the genomes of soil and plant-associated and newly described type strains.</title>
        <authorList>
            <person name="Whitman W.B."/>
            <person name="Woyke T."/>
            <person name="Klenk H.P."/>
            <person name="Zhou Y."/>
            <person name="Lilburn T.G."/>
            <person name="Beck B.J."/>
            <person name="De Vos P."/>
            <person name="Vandamme P."/>
            <person name="Eisen J.A."/>
            <person name="Garrity G."/>
            <person name="Hugenholtz P."/>
            <person name="Kyrpides N.C."/>
        </authorList>
    </citation>
    <scope>NUCLEOTIDE SEQUENCE [LARGE SCALE GENOMIC DNA]</scope>
    <source>
        <strain evidence="2 3">RF6</strain>
    </source>
</reference>
<gene>
    <name evidence="2" type="ORF">EV139_1817</name>
</gene>
<evidence type="ECO:0000256" key="1">
    <source>
        <dbReference type="SAM" id="Phobius"/>
    </source>
</evidence>
<dbReference type="OrthoDB" id="3418413at2"/>
<keyword evidence="3" id="KW-1185">Reference proteome</keyword>
<evidence type="ECO:0000313" key="3">
    <source>
        <dbReference type="Proteomes" id="UP000291832"/>
    </source>
</evidence>
<accession>A0A4Q7U0V4</accession>